<evidence type="ECO:0000256" key="3">
    <source>
        <dbReference type="ARBA" id="ARBA00023172"/>
    </source>
</evidence>
<reference evidence="4" key="1">
    <citation type="journal article" date="2013" name="Environ. Microbiol.">
        <title>Microbiota from the distal guts of lean and obese adolescents exhibit partial functional redundancy besides clear differences in community structure.</title>
        <authorList>
            <person name="Ferrer M."/>
            <person name="Ruiz A."/>
            <person name="Lanza F."/>
            <person name="Haange S.B."/>
            <person name="Oberbach A."/>
            <person name="Till H."/>
            <person name="Bargiela R."/>
            <person name="Campoy C."/>
            <person name="Segura M.T."/>
            <person name="Richter M."/>
            <person name="von Bergen M."/>
            <person name="Seifert J."/>
            <person name="Suarez A."/>
        </authorList>
    </citation>
    <scope>NUCLEOTIDE SEQUENCE</scope>
</reference>
<dbReference type="GO" id="GO:0006313">
    <property type="term" value="P:DNA transposition"/>
    <property type="evidence" value="ECO:0007669"/>
    <property type="project" value="InterPro"/>
</dbReference>
<evidence type="ECO:0000313" key="4">
    <source>
        <dbReference type="EMBL" id="EKC78117.1"/>
    </source>
</evidence>
<keyword evidence="1" id="KW-0815">Transposition</keyword>
<protein>
    <submittedName>
        <fullName evidence="4">Transposase, mutator type</fullName>
    </submittedName>
</protein>
<feature type="non-terminal residue" evidence="4">
    <location>
        <position position="1"/>
    </location>
</feature>
<dbReference type="AlphaFoldDB" id="K1TYL5"/>
<proteinExistence type="predicted"/>
<keyword evidence="2" id="KW-0238">DNA-binding</keyword>
<organism evidence="4">
    <name type="scientific">human gut metagenome</name>
    <dbReference type="NCBI Taxonomy" id="408170"/>
    <lineage>
        <taxon>unclassified sequences</taxon>
        <taxon>metagenomes</taxon>
        <taxon>organismal metagenomes</taxon>
    </lineage>
</organism>
<name>K1TYL5_9ZZZZ</name>
<dbReference type="PANTHER" id="PTHR33217">
    <property type="entry name" value="TRANSPOSASE FOR INSERTION SEQUENCE ELEMENT IS1081"/>
    <property type="match status" value="1"/>
</dbReference>
<evidence type="ECO:0000256" key="1">
    <source>
        <dbReference type="ARBA" id="ARBA00022578"/>
    </source>
</evidence>
<comment type="caution">
    <text evidence="4">The sequence shown here is derived from an EMBL/GenBank/DDBJ whole genome shotgun (WGS) entry which is preliminary data.</text>
</comment>
<accession>K1TYL5</accession>
<keyword evidence="3" id="KW-0233">DNA recombination</keyword>
<dbReference type="EMBL" id="AJWZ01000020">
    <property type="protein sequence ID" value="EKC78117.1"/>
    <property type="molecule type" value="Genomic_DNA"/>
</dbReference>
<evidence type="ECO:0000256" key="2">
    <source>
        <dbReference type="ARBA" id="ARBA00023125"/>
    </source>
</evidence>
<dbReference type="GO" id="GO:0003677">
    <property type="term" value="F:DNA binding"/>
    <property type="evidence" value="ECO:0007669"/>
    <property type="project" value="UniProtKB-KW"/>
</dbReference>
<dbReference type="PANTHER" id="PTHR33217:SF8">
    <property type="entry name" value="MUTATOR FAMILY TRANSPOSASE"/>
    <property type="match status" value="1"/>
</dbReference>
<dbReference type="InterPro" id="IPR001207">
    <property type="entry name" value="Transposase_mutator"/>
</dbReference>
<dbReference type="PROSITE" id="PS01007">
    <property type="entry name" value="TRANSPOSASE_MUTATOR"/>
    <property type="match status" value="1"/>
</dbReference>
<sequence length="197" mass="23152">SSFWSNVFEDLKERGVKDILYMCSDGVAGFKGSLERVFPKTQSQRCVVHLARNIYGLCPKKEAKEIIGNFKKIYQSSNMDEAKIQLEFFQKEYGKTQKRIVKKVEEFMVYLEPLFELPIEIRKCIYTTNAIESVNSALRKVTRGKGAFPSESSVYKVMYLRIKELSEKWKKPMQNWEKIRKQLVSIFGDRYLKYVNL</sequence>
<dbReference type="Pfam" id="PF00872">
    <property type="entry name" value="Transposase_mut"/>
    <property type="match status" value="1"/>
</dbReference>
<gene>
    <name evidence="4" type="ORF">OBE_00027</name>
</gene>
<dbReference type="GO" id="GO:0004803">
    <property type="term" value="F:transposase activity"/>
    <property type="evidence" value="ECO:0007669"/>
    <property type="project" value="InterPro"/>
</dbReference>